<dbReference type="Gene3D" id="2.40.50.100">
    <property type="match status" value="1"/>
</dbReference>
<dbReference type="InterPro" id="IPR000089">
    <property type="entry name" value="Biotin_lipoyl"/>
</dbReference>
<dbReference type="PROSITE" id="PS50968">
    <property type="entry name" value="BIOTINYL_LIPOYL"/>
    <property type="match status" value="1"/>
</dbReference>
<dbReference type="PANTHER" id="PTHR11715">
    <property type="entry name" value="GLYCINE CLEAVAGE SYSTEM H PROTEIN"/>
    <property type="match status" value="1"/>
</dbReference>
<dbReference type="PANTHER" id="PTHR11715:SF3">
    <property type="entry name" value="GLYCINE CLEAVAGE SYSTEM H PROTEIN-RELATED"/>
    <property type="match status" value="1"/>
</dbReference>
<dbReference type="GO" id="GO:0005737">
    <property type="term" value="C:cytoplasm"/>
    <property type="evidence" value="ECO:0007669"/>
    <property type="project" value="TreeGrafter"/>
</dbReference>
<comment type="similarity">
    <text evidence="1 3">Belongs to the GcvH family.</text>
</comment>
<dbReference type="HAMAP" id="MF_00272">
    <property type="entry name" value="GcvH"/>
    <property type="match status" value="1"/>
</dbReference>
<dbReference type="GO" id="GO:0009249">
    <property type="term" value="P:protein lipoylation"/>
    <property type="evidence" value="ECO:0007669"/>
    <property type="project" value="TreeGrafter"/>
</dbReference>
<evidence type="ECO:0000313" key="7">
    <source>
        <dbReference type="Proteomes" id="UP000234857"/>
    </source>
</evidence>
<feature type="modified residue" description="N6-lipoyllysine" evidence="3 4">
    <location>
        <position position="60"/>
    </location>
</feature>
<proteinExistence type="inferred from homology"/>
<dbReference type="InterPro" id="IPR033753">
    <property type="entry name" value="GCV_H/Fam206"/>
</dbReference>
<name>A0A2N5ZEA9_MUIH1</name>
<evidence type="ECO:0000313" key="6">
    <source>
        <dbReference type="EMBL" id="PLX17007.1"/>
    </source>
</evidence>
<evidence type="ECO:0000259" key="5">
    <source>
        <dbReference type="PROSITE" id="PS50968"/>
    </source>
</evidence>
<dbReference type="InterPro" id="IPR011053">
    <property type="entry name" value="Single_hybrid_motif"/>
</dbReference>
<dbReference type="CDD" id="cd06848">
    <property type="entry name" value="GCS_H"/>
    <property type="match status" value="1"/>
</dbReference>
<accession>A0A2N5ZEA9</accession>
<dbReference type="Proteomes" id="UP000234857">
    <property type="component" value="Unassembled WGS sequence"/>
</dbReference>
<evidence type="ECO:0000256" key="3">
    <source>
        <dbReference type="HAMAP-Rule" id="MF_00272"/>
    </source>
</evidence>
<reference evidence="6 7" key="1">
    <citation type="submission" date="2017-11" db="EMBL/GenBank/DDBJ databases">
        <title>Genome-resolved metagenomics identifies genetic mobility, metabolic interactions, and unexpected diversity in perchlorate-reducing communities.</title>
        <authorList>
            <person name="Barnum T.P."/>
            <person name="Figueroa I.A."/>
            <person name="Carlstrom C.I."/>
            <person name="Lucas L.N."/>
            <person name="Engelbrektson A.L."/>
            <person name="Coates J.D."/>
        </authorList>
    </citation>
    <scope>NUCLEOTIDE SEQUENCE [LARGE SCALE GENOMIC DNA]</scope>
    <source>
        <strain evidence="6">BM706</strain>
    </source>
</reference>
<dbReference type="NCBIfam" id="NF002270">
    <property type="entry name" value="PRK01202.1"/>
    <property type="match status" value="1"/>
</dbReference>
<sequence length="129" mass="14634">MAGTLFTKTHEWVKLNGDIATVGLSDYAQGELGDIVFVEMPEVDEEVDAEDSIGSIESVKTVSDYYAPLTGQITELNETLEDTPELLNEEPMTDGWIFKMKISDKDEIEDLMDEKDYKDYLRELQEEGE</sequence>
<comment type="subunit">
    <text evidence="3">The glycine cleavage system is composed of four proteins: P, T, L and H.</text>
</comment>
<feature type="domain" description="Lipoyl-binding" evidence="5">
    <location>
        <begin position="19"/>
        <end position="101"/>
    </location>
</feature>
<evidence type="ECO:0000256" key="1">
    <source>
        <dbReference type="ARBA" id="ARBA00009249"/>
    </source>
</evidence>
<dbReference type="GO" id="GO:0005960">
    <property type="term" value="C:glycine cleavage complex"/>
    <property type="evidence" value="ECO:0007669"/>
    <property type="project" value="InterPro"/>
</dbReference>
<organism evidence="6 7">
    <name type="scientific">Muiribacterium halophilum</name>
    <dbReference type="NCBI Taxonomy" id="2053465"/>
    <lineage>
        <taxon>Bacteria</taxon>
        <taxon>Candidatus Muiribacteriota</taxon>
        <taxon>Candidatus Muiribacteriia</taxon>
        <taxon>Candidatus Muiribacteriales</taxon>
        <taxon>Candidatus Muiribacteriaceae</taxon>
        <taxon>Candidatus Muiribacterium</taxon>
    </lineage>
</organism>
<comment type="caution">
    <text evidence="6">The sequence shown here is derived from an EMBL/GenBank/DDBJ whole genome shotgun (WGS) entry which is preliminary data.</text>
</comment>
<comment type="cofactor">
    <cofactor evidence="3">
        <name>(R)-lipoate</name>
        <dbReference type="ChEBI" id="CHEBI:83088"/>
    </cofactor>
    <text evidence="3">Binds 1 lipoyl cofactor covalently.</text>
</comment>
<gene>
    <name evidence="3 6" type="primary">gcvH</name>
    <name evidence="6" type="ORF">C0601_08500</name>
</gene>
<comment type="function">
    <text evidence="3">The glycine cleavage system catalyzes the degradation of glycine. The H protein shuttles the methylamine group of glycine from the P protein to the T protein.</text>
</comment>
<dbReference type="InterPro" id="IPR002930">
    <property type="entry name" value="GCV_H"/>
</dbReference>
<dbReference type="EMBL" id="PKTG01000097">
    <property type="protein sequence ID" value="PLX17007.1"/>
    <property type="molecule type" value="Genomic_DNA"/>
</dbReference>
<dbReference type="Pfam" id="PF01597">
    <property type="entry name" value="GCV_H"/>
    <property type="match status" value="1"/>
</dbReference>
<evidence type="ECO:0000256" key="4">
    <source>
        <dbReference type="PIRSR" id="PIRSR617453-50"/>
    </source>
</evidence>
<protein>
    <recommendedName>
        <fullName evidence="3">Glycine cleavage system H protein</fullName>
    </recommendedName>
</protein>
<keyword evidence="2 3" id="KW-0450">Lipoyl</keyword>
<evidence type="ECO:0000256" key="2">
    <source>
        <dbReference type="ARBA" id="ARBA00022823"/>
    </source>
</evidence>
<dbReference type="AlphaFoldDB" id="A0A2N5ZEA9"/>
<dbReference type="GO" id="GO:0019464">
    <property type="term" value="P:glycine decarboxylation via glycine cleavage system"/>
    <property type="evidence" value="ECO:0007669"/>
    <property type="project" value="UniProtKB-UniRule"/>
</dbReference>
<dbReference type="InterPro" id="IPR017453">
    <property type="entry name" value="GCV_H_sub"/>
</dbReference>
<dbReference type="NCBIfam" id="TIGR00527">
    <property type="entry name" value="gcvH"/>
    <property type="match status" value="1"/>
</dbReference>
<dbReference type="SUPFAM" id="SSF51230">
    <property type="entry name" value="Single hybrid motif"/>
    <property type="match status" value="1"/>
</dbReference>